<evidence type="ECO:0000256" key="6">
    <source>
        <dbReference type="ARBA" id="ARBA00048169"/>
    </source>
</evidence>
<dbReference type="NCBIfam" id="TIGR00212">
    <property type="entry name" value="hemC"/>
    <property type="match status" value="1"/>
</dbReference>
<dbReference type="GO" id="GO:0006782">
    <property type="term" value="P:protoporphyrinogen IX biosynthetic process"/>
    <property type="evidence" value="ECO:0007669"/>
    <property type="project" value="UniProtKB-UniRule"/>
</dbReference>
<evidence type="ECO:0000259" key="9">
    <source>
        <dbReference type="Pfam" id="PF03900"/>
    </source>
</evidence>
<dbReference type="PRINTS" id="PR00151">
    <property type="entry name" value="PORPHBDMNASE"/>
</dbReference>
<dbReference type="SUPFAM" id="SSF53850">
    <property type="entry name" value="Periplasmic binding protein-like II"/>
    <property type="match status" value="1"/>
</dbReference>
<dbReference type="Gene3D" id="3.30.160.40">
    <property type="entry name" value="Porphobilinogen deaminase, C-terminal domain"/>
    <property type="match status" value="1"/>
</dbReference>
<dbReference type="FunFam" id="3.40.190.10:FF:000005">
    <property type="entry name" value="Porphobilinogen deaminase"/>
    <property type="match status" value="1"/>
</dbReference>
<feature type="domain" description="Porphobilinogen deaminase N-terminal" evidence="8">
    <location>
        <begin position="5"/>
        <end position="214"/>
    </location>
</feature>
<evidence type="ECO:0000313" key="11">
    <source>
        <dbReference type="Proteomes" id="UP001144471"/>
    </source>
</evidence>
<dbReference type="Pfam" id="PF01379">
    <property type="entry name" value="Porphobil_deam"/>
    <property type="match status" value="1"/>
</dbReference>
<dbReference type="GO" id="GO:0005737">
    <property type="term" value="C:cytoplasm"/>
    <property type="evidence" value="ECO:0007669"/>
    <property type="project" value="UniProtKB-UniRule"/>
</dbReference>
<comment type="caution">
    <text evidence="10">The sequence shown here is derived from an EMBL/GenBank/DDBJ whole genome shotgun (WGS) entry which is preliminary data.</text>
</comment>
<comment type="subunit">
    <text evidence="3 7">Monomer.</text>
</comment>
<dbReference type="InterPro" id="IPR036803">
    <property type="entry name" value="Porphobilinogen_deaminase_C_sf"/>
</dbReference>
<dbReference type="InterPro" id="IPR022419">
    <property type="entry name" value="Porphobilin_deaminase_cofac_BS"/>
</dbReference>
<dbReference type="InterPro" id="IPR022417">
    <property type="entry name" value="Porphobilin_deaminase_N"/>
</dbReference>
<sequence>MLKKIVIGTRASILALAQTKLVAGMIRERFPHIEVEWKEIITKGDKDLRTNWNNSNTSLKSLFTKEIEKELLDGTIHIAVHSMKDMPAVSPEGLICGAIPEREDNRDVLITRDGRKLAELPEGAVIGTSSLRRTMSIKELRSDITIKPIRGNIHTRLGKLDSGEFDGILLALAGLKRTGMEDRATEIFEIDDFVPAPAQGSLHIQCREDNTEIREILDTLNDEKSRLVVEAEREFSRIFDGGCHTPMGCAGKLVGDKLNLKGMYYYEGKVYRDEIEGSVEDRIKLAGELAEKIRGQYNG</sequence>
<evidence type="ECO:0000256" key="2">
    <source>
        <dbReference type="ARBA" id="ARBA00005638"/>
    </source>
</evidence>
<protein>
    <recommendedName>
        <fullName evidence="7">Porphobilinogen deaminase</fullName>
        <shortName evidence="7">PBG</shortName>
        <ecNumber evidence="7">2.5.1.61</ecNumber>
    </recommendedName>
    <alternativeName>
        <fullName evidence="7">Hydroxymethylbilane synthase</fullName>
        <shortName evidence="7">HMBS</shortName>
    </alternativeName>
    <alternativeName>
        <fullName evidence="7">Pre-uroporphyrinogen synthase</fullName>
    </alternativeName>
</protein>
<dbReference type="HAMAP" id="MF_00260">
    <property type="entry name" value="Porphobil_deam"/>
    <property type="match status" value="1"/>
</dbReference>
<organism evidence="10 11">
    <name type="scientific">Propionigenium maris DSM 9537</name>
    <dbReference type="NCBI Taxonomy" id="1123000"/>
    <lineage>
        <taxon>Bacteria</taxon>
        <taxon>Fusobacteriati</taxon>
        <taxon>Fusobacteriota</taxon>
        <taxon>Fusobacteriia</taxon>
        <taxon>Fusobacteriales</taxon>
        <taxon>Fusobacteriaceae</taxon>
        <taxon>Propionigenium</taxon>
    </lineage>
</organism>
<comment type="similarity">
    <text evidence="2 7">Belongs to the HMBS family.</text>
</comment>
<reference evidence="10" key="1">
    <citation type="submission" date="2022-12" db="EMBL/GenBank/DDBJ databases">
        <title>Reference genome sequencing for broad-spectrum identification of bacterial and archaeal isolates by mass spectrometry.</title>
        <authorList>
            <person name="Sekiguchi Y."/>
            <person name="Tourlousse D.M."/>
        </authorList>
    </citation>
    <scope>NUCLEOTIDE SEQUENCE</scope>
    <source>
        <strain evidence="10">10succ1</strain>
    </source>
</reference>
<dbReference type="AlphaFoldDB" id="A0A9W6GJ26"/>
<keyword evidence="11" id="KW-1185">Reference proteome</keyword>
<dbReference type="PANTHER" id="PTHR11557:SF0">
    <property type="entry name" value="PORPHOBILINOGEN DEAMINASE"/>
    <property type="match status" value="1"/>
</dbReference>
<dbReference type="InterPro" id="IPR000860">
    <property type="entry name" value="HemC"/>
</dbReference>
<dbReference type="SUPFAM" id="SSF54782">
    <property type="entry name" value="Porphobilinogen deaminase (hydroxymethylbilane synthase), C-terminal domain"/>
    <property type="match status" value="1"/>
</dbReference>
<name>A0A9W6GJ26_9FUSO</name>
<dbReference type="EC" id="2.5.1.61" evidence="7"/>
<evidence type="ECO:0000313" key="10">
    <source>
        <dbReference type="EMBL" id="GLI54885.1"/>
    </source>
</evidence>
<dbReference type="EMBL" id="BSDY01000002">
    <property type="protein sequence ID" value="GLI54885.1"/>
    <property type="molecule type" value="Genomic_DNA"/>
</dbReference>
<proteinExistence type="inferred from homology"/>
<accession>A0A9W6GJ26</accession>
<gene>
    <name evidence="7 10" type="primary">hemC</name>
    <name evidence="10" type="ORF">PM10SUCC1_04000</name>
</gene>
<dbReference type="Pfam" id="PF03900">
    <property type="entry name" value="Porphobil_deamC"/>
    <property type="match status" value="1"/>
</dbReference>
<feature type="domain" description="Porphobilinogen deaminase C-terminal" evidence="9">
    <location>
        <begin position="228"/>
        <end position="293"/>
    </location>
</feature>
<evidence type="ECO:0000256" key="3">
    <source>
        <dbReference type="ARBA" id="ARBA00011245"/>
    </source>
</evidence>
<dbReference type="Gene3D" id="3.40.190.10">
    <property type="entry name" value="Periplasmic binding protein-like II"/>
    <property type="match status" value="2"/>
</dbReference>
<dbReference type="Proteomes" id="UP001144471">
    <property type="component" value="Unassembled WGS sequence"/>
</dbReference>
<keyword evidence="5 7" id="KW-0627">Porphyrin biosynthesis</keyword>
<evidence type="ECO:0000256" key="5">
    <source>
        <dbReference type="ARBA" id="ARBA00023244"/>
    </source>
</evidence>
<evidence type="ECO:0000256" key="7">
    <source>
        <dbReference type="HAMAP-Rule" id="MF_00260"/>
    </source>
</evidence>
<comment type="miscellaneous">
    <text evidence="7">The porphobilinogen subunits are added to the dipyrromethane group.</text>
</comment>
<dbReference type="PROSITE" id="PS00533">
    <property type="entry name" value="PORPHOBILINOGEN_DEAM"/>
    <property type="match status" value="1"/>
</dbReference>
<comment type="catalytic activity">
    <reaction evidence="6 7">
        <text>4 porphobilinogen + H2O = hydroxymethylbilane + 4 NH4(+)</text>
        <dbReference type="Rhea" id="RHEA:13185"/>
        <dbReference type="ChEBI" id="CHEBI:15377"/>
        <dbReference type="ChEBI" id="CHEBI:28938"/>
        <dbReference type="ChEBI" id="CHEBI:57845"/>
        <dbReference type="ChEBI" id="CHEBI:58126"/>
        <dbReference type="EC" id="2.5.1.61"/>
    </reaction>
</comment>
<evidence type="ECO:0000256" key="4">
    <source>
        <dbReference type="ARBA" id="ARBA00022679"/>
    </source>
</evidence>
<dbReference type="PIRSF" id="PIRSF001438">
    <property type="entry name" value="4pyrrol_synth_OHMeBilane_synth"/>
    <property type="match status" value="1"/>
</dbReference>
<comment type="function">
    <text evidence="1 7">Tetrapolymerization of the monopyrrole PBG into the hydroxymethylbilane pre-uroporphyrinogen in several discrete steps.</text>
</comment>
<evidence type="ECO:0000256" key="1">
    <source>
        <dbReference type="ARBA" id="ARBA00002869"/>
    </source>
</evidence>
<comment type="cofactor">
    <cofactor evidence="7">
        <name>dipyrromethane</name>
        <dbReference type="ChEBI" id="CHEBI:60342"/>
    </cofactor>
    <text evidence="7">Binds 1 dipyrromethane group covalently.</text>
</comment>
<dbReference type="InterPro" id="IPR022418">
    <property type="entry name" value="Porphobilinogen_deaminase_C"/>
</dbReference>
<keyword evidence="4 7" id="KW-0808">Transferase</keyword>
<dbReference type="PANTHER" id="PTHR11557">
    <property type="entry name" value="PORPHOBILINOGEN DEAMINASE"/>
    <property type="match status" value="1"/>
</dbReference>
<evidence type="ECO:0000259" key="8">
    <source>
        <dbReference type="Pfam" id="PF01379"/>
    </source>
</evidence>
<dbReference type="RefSeq" id="WP_281833017.1">
    <property type="nucleotide sequence ID" value="NZ_BSDY01000002.1"/>
</dbReference>
<feature type="modified residue" description="S-(dipyrrolylmethanemethyl)cysteine" evidence="7">
    <location>
        <position position="243"/>
    </location>
</feature>
<dbReference type="GO" id="GO:0004418">
    <property type="term" value="F:hydroxymethylbilane synthase activity"/>
    <property type="evidence" value="ECO:0007669"/>
    <property type="project" value="UniProtKB-UniRule"/>
</dbReference>